<dbReference type="EMBL" id="JASBWS010000022">
    <property type="protein sequence ID" value="KAJ9110782.1"/>
    <property type="molecule type" value="Genomic_DNA"/>
</dbReference>
<gene>
    <name evidence="1" type="ORF">QFC20_002823</name>
</gene>
<accession>A0ACC2WGK0</accession>
<reference evidence="1" key="1">
    <citation type="submission" date="2023-04" db="EMBL/GenBank/DDBJ databases">
        <title>Draft Genome sequencing of Naganishia species isolated from polar environments using Oxford Nanopore Technology.</title>
        <authorList>
            <person name="Leo P."/>
            <person name="Venkateswaran K."/>
        </authorList>
    </citation>
    <scope>NUCLEOTIDE SEQUENCE</scope>
    <source>
        <strain evidence="1">MNA-CCFEE 5262</strain>
    </source>
</reference>
<evidence type="ECO:0000313" key="2">
    <source>
        <dbReference type="Proteomes" id="UP001230649"/>
    </source>
</evidence>
<keyword evidence="2" id="KW-1185">Reference proteome</keyword>
<dbReference type="Proteomes" id="UP001230649">
    <property type="component" value="Unassembled WGS sequence"/>
</dbReference>
<protein>
    <submittedName>
        <fullName evidence="1">Uncharacterized protein</fullName>
    </submittedName>
</protein>
<organism evidence="1 2">
    <name type="scientific">Naganishia adeliensis</name>
    <dbReference type="NCBI Taxonomy" id="92952"/>
    <lineage>
        <taxon>Eukaryota</taxon>
        <taxon>Fungi</taxon>
        <taxon>Dikarya</taxon>
        <taxon>Basidiomycota</taxon>
        <taxon>Agaricomycotina</taxon>
        <taxon>Tremellomycetes</taxon>
        <taxon>Filobasidiales</taxon>
        <taxon>Filobasidiaceae</taxon>
        <taxon>Naganishia</taxon>
    </lineage>
</organism>
<proteinExistence type="predicted"/>
<evidence type="ECO:0000313" key="1">
    <source>
        <dbReference type="EMBL" id="KAJ9110782.1"/>
    </source>
</evidence>
<comment type="caution">
    <text evidence="1">The sequence shown here is derived from an EMBL/GenBank/DDBJ whole genome shotgun (WGS) entry which is preliminary data.</text>
</comment>
<sequence>MNDLVKGLSDGVKLIQLLNAKKALDFIRSKDVRLTNIGSEDIVDGNAKLVLGLIWTLILRFTMSSIKYVYLTTRGEVQIPDFPCTTSEEGLQAREGLLLWCQRKTAGSPYEPDVLIKDFKRSWSTGLAFLDKSDAAGNTQTAFDIASIHLGIPQLLEVSDLCGEKIPDERSVITYVAEFFHAFSSLDKAEVTTRRVEKFATMLNGLQKQQQDYIAQAKHLKADIESYLRTWSDKRLSDNLRDIEKDMAALSSWKTDVKRPAAREKAKSVAVFGNIQTRLSENRLKAWNPPQSLAPEDLENDWRILLKAEATYMRRLDEHYRQLKHAMKQEYAAVASALNQRIHDLNSQIAHMSGSLQDQKAMAQRISKQVVEIKQDVAAAAGLSNRCTEAKIDWGDLEPIEDLEYEAQLLEDNIAAKTRFIENELVATNHGNVTKDQLLEWQSTWQHFCDEELGYQDLDSRQFQAALASLGHVYSTEEFLRIYDDLVRKHGAVTYEAFVEFLVTITEDSSSPEQLIEAFRSLAHGDDVVTEQDLRKARLSPTATSFLSSAMPSLPREEMPQDDLHLAYDYRAFLAAAFAKV</sequence>
<name>A0ACC2WGK0_9TREE</name>